<evidence type="ECO:0000256" key="1">
    <source>
        <dbReference type="SAM" id="Phobius"/>
    </source>
</evidence>
<dbReference type="WBParaSite" id="ACRNAN_scaffold1448.g8138.t1">
    <property type="protein sequence ID" value="ACRNAN_scaffold1448.g8138.t1"/>
    <property type="gene ID" value="ACRNAN_scaffold1448.g8138"/>
</dbReference>
<protein>
    <submittedName>
        <fullName evidence="3">Uncharacterized protein</fullName>
    </submittedName>
</protein>
<evidence type="ECO:0000313" key="2">
    <source>
        <dbReference type="Proteomes" id="UP000887540"/>
    </source>
</evidence>
<reference evidence="3" key="1">
    <citation type="submission" date="2022-11" db="UniProtKB">
        <authorList>
            <consortium name="WormBaseParasite"/>
        </authorList>
    </citation>
    <scope>IDENTIFICATION</scope>
</reference>
<keyword evidence="1" id="KW-0472">Membrane</keyword>
<feature type="transmembrane region" description="Helical" evidence="1">
    <location>
        <begin position="49"/>
        <end position="76"/>
    </location>
</feature>
<proteinExistence type="predicted"/>
<organism evidence="2 3">
    <name type="scientific">Acrobeloides nanus</name>
    <dbReference type="NCBI Taxonomy" id="290746"/>
    <lineage>
        <taxon>Eukaryota</taxon>
        <taxon>Metazoa</taxon>
        <taxon>Ecdysozoa</taxon>
        <taxon>Nematoda</taxon>
        <taxon>Chromadorea</taxon>
        <taxon>Rhabditida</taxon>
        <taxon>Tylenchina</taxon>
        <taxon>Cephalobomorpha</taxon>
        <taxon>Cephaloboidea</taxon>
        <taxon>Cephalobidae</taxon>
        <taxon>Acrobeloides</taxon>
    </lineage>
</organism>
<feature type="transmembrane region" description="Helical" evidence="1">
    <location>
        <begin position="25"/>
        <end position="42"/>
    </location>
</feature>
<keyword evidence="1" id="KW-1133">Transmembrane helix</keyword>
<dbReference type="Proteomes" id="UP000887540">
    <property type="component" value="Unplaced"/>
</dbReference>
<keyword evidence="2" id="KW-1185">Reference proteome</keyword>
<name>A0A914CW84_9BILA</name>
<dbReference type="AlphaFoldDB" id="A0A914CW84"/>
<keyword evidence="1" id="KW-0812">Transmembrane</keyword>
<evidence type="ECO:0000313" key="3">
    <source>
        <dbReference type="WBParaSite" id="ACRNAN_scaffold1448.g8138.t1"/>
    </source>
</evidence>
<accession>A0A914CW84</accession>
<sequence>MRSSETNHDADMHPLRPCSVPNPKATVAVVLVLLYASLFIFATQYSRFFMYIMTGMVAVILVLLYTAGILCVVYMICNGYPIEPSTDRELKECTPSVKLESNRISPKSPKLSVIEIKF</sequence>